<name>A0ABU9LND3_9BACL</name>
<comment type="caution">
    <text evidence="1">The sequence shown here is derived from an EMBL/GenBank/DDBJ whole genome shotgun (WGS) entry which is preliminary data.</text>
</comment>
<evidence type="ECO:0000313" key="1">
    <source>
        <dbReference type="EMBL" id="MEL5989323.1"/>
    </source>
</evidence>
<organism evidence="1 2">
    <name type="scientific">Kurthia gibsonii</name>
    <dbReference type="NCBI Taxonomy" id="33946"/>
    <lineage>
        <taxon>Bacteria</taxon>
        <taxon>Bacillati</taxon>
        <taxon>Bacillota</taxon>
        <taxon>Bacilli</taxon>
        <taxon>Bacillales</taxon>
        <taxon>Caryophanaceae</taxon>
        <taxon>Kurthia</taxon>
    </lineage>
</organism>
<gene>
    <name evidence="1" type="ORF">AAF454_13000</name>
</gene>
<proteinExistence type="predicted"/>
<protein>
    <submittedName>
        <fullName evidence="1">Uncharacterized protein</fullName>
    </submittedName>
</protein>
<evidence type="ECO:0000313" key="2">
    <source>
        <dbReference type="Proteomes" id="UP001398420"/>
    </source>
</evidence>
<accession>A0ABU9LND3</accession>
<dbReference type="RefSeq" id="WP_087682521.1">
    <property type="nucleotide sequence ID" value="NZ_JBCEWA010000011.1"/>
</dbReference>
<dbReference type="Proteomes" id="UP001398420">
    <property type="component" value="Unassembled WGS sequence"/>
</dbReference>
<reference evidence="1 2" key="1">
    <citation type="submission" date="2024-04" db="EMBL/GenBank/DDBJ databases">
        <authorList>
            <person name="Wu Y.S."/>
            <person name="Zhang L."/>
        </authorList>
    </citation>
    <scope>NUCLEOTIDE SEQUENCE [LARGE SCALE GENOMIC DNA]</scope>
    <source>
        <strain evidence="1 2">KG-01</strain>
    </source>
</reference>
<sequence>MQIQTYVYDEENQPQLLHQAHQVRLQGGFSNAEGFLTIQTATKHLSTEHAPDELHTLWQSIVDGFAECIERGTAERYFPNTPVMIKMEKQRARTIRCTIDEQTVEAEMNLWMGALYEAGIAWCDWLNTHTHSAIASNLHTQLEQLKKTTI</sequence>
<keyword evidence="2" id="KW-1185">Reference proteome</keyword>
<dbReference type="EMBL" id="JBCEWA010000011">
    <property type="protein sequence ID" value="MEL5989323.1"/>
    <property type="molecule type" value="Genomic_DNA"/>
</dbReference>